<evidence type="ECO:0000313" key="2">
    <source>
        <dbReference type="Proteomes" id="UP000007819"/>
    </source>
</evidence>
<reference evidence="2" key="1">
    <citation type="submission" date="2010-06" db="EMBL/GenBank/DDBJ databases">
        <authorList>
            <person name="Jiang H."/>
            <person name="Abraham K."/>
            <person name="Ali S."/>
            <person name="Alsbrooks S.L."/>
            <person name="Anim B.N."/>
            <person name="Anosike U.S."/>
            <person name="Attaway T."/>
            <person name="Bandaranaike D.P."/>
            <person name="Battles P.K."/>
            <person name="Bell S.N."/>
            <person name="Bell A.V."/>
            <person name="Beltran B."/>
            <person name="Bickham C."/>
            <person name="Bustamante Y."/>
            <person name="Caleb T."/>
            <person name="Canada A."/>
            <person name="Cardenas V."/>
            <person name="Carter K."/>
            <person name="Chacko J."/>
            <person name="Chandrabose M.N."/>
            <person name="Chavez D."/>
            <person name="Chavez A."/>
            <person name="Chen L."/>
            <person name="Chu H.-S."/>
            <person name="Claassen K.J."/>
            <person name="Cockrell R."/>
            <person name="Collins M."/>
            <person name="Cooper J.A."/>
            <person name="Cree A."/>
            <person name="Curry S.M."/>
            <person name="Da Y."/>
            <person name="Dao M.D."/>
            <person name="Das B."/>
            <person name="Davila M.-L."/>
            <person name="Davy-Carroll L."/>
            <person name="Denson S."/>
            <person name="Dinh H."/>
            <person name="Ebong V.E."/>
            <person name="Edwards J.R."/>
            <person name="Egan A."/>
            <person name="El-Daye J."/>
            <person name="Escobedo L."/>
            <person name="Fernandez S."/>
            <person name="Fernando P.R."/>
            <person name="Flagg N."/>
            <person name="Forbes L.D."/>
            <person name="Fowler R.G."/>
            <person name="Fu Q."/>
            <person name="Gabisi R.A."/>
            <person name="Ganer J."/>
            <person name="Garbino Pronczuk A."/>
            <person name="Garcia R.M."/>
            <person name="Garner T."/>
            <person name="Garrett T.E."/>
            <person name="Gonzalez D.A."/>
            <person name="Hamid H."/>
            <person name="Hawkins E.S."/>
            <person name="Hirani K."/>
            <person name="Hogues M.E."/>
            <person name="Hollins B."/>
            <person name="Hsiao C.-H."/>
            <person name="Jabil R."/>
            <person name="James M.L."/>
            <person name="Jhangiani S.N."/>
            <person name="Johnson B."/>
            <person name="Johnson Q."/>
            <person name="Joshi V."/>
            <person name="Kalu J.B."/>
            <person name="Kam C."/>
            <person name="Kashfia A."/>
            <person name="Keebler J."/>
            <person name="Kisamo H."/>
            <person name="Kovar C.L."/>
            <person name="Lago L.A."/>
            <person name="Lai C.-Y."/>
            <person name="Laidlaw J."/>
            <person name="Lara F."/>
            <person name="Le T.-K."/>
            <person name="Lee S.L."/>
            <person name="Legall F.H."/>
            <person name="Lemon S.J."/>
            <person name="Lewis L.R."/>
            <person name="Li B."/>
            <person name="Liu Y."/>
            <person name="Liu Y.-S."/>
            <person name="Lopez J."/>
            <person name="Lozado R.J."/>
            <person name="Lu J."/>
            <person name="Madu R.C."/>
            <person name="Maheshwari M."/>
            <person name="Maheshwari R."/>
            <person name="Malloy K."/>
            <person name="Martinez E."/>
            <person name="Mathew T."/>
            <person name="Mercado I.C."/>
            <person name="Mercado C."/>
            <person name="Meyer B."/>
            <person name="Montgomery K."/>
            <person name="Morgan M.B."/>
            <person name="Munidasa M."/>
            <person name="Nazareth L.V."/>
            <person name="Nelson J."/>
            <person name="Ng B.M."/>
            <person name="Nguyen N.B."/>
            <person name="Nguyen P.Q."/>
            <person name="Nguyen T."/>
            <person name="Obregon M."/>
            <person name="Okwuonu G.O."/>
            <person name="Onwere C.G."/>
            <person name="Orozco G."/>
            <person name="Parra A."/>
            <person name="Patel S."/>
            <person name="Patil S."/>
            <person name="Perez A."/>
            <person name="Perez Y."/>
            <person name="Pham C."/>
            <person name="Primus E.L."/>
            <person name="Pu L.-L."/>
            <person name="Puazo M."/>
            <person name="Qin X."/>
            <person name="Quiroz J.B."/>
            <person name="Reese J."/>
            <person name="Richards S."/>
            <person name="Rives C.M."/>
            <person name="Robberts R."/>
            <person name="Ruiz S.J."/>
            <person name="Ruiz M.J."/>
            <person name="Santibanez J."/>
            <person name="Schneider B.W."/>
            <person name="Sisson I."/>
            <person name="Smith M."/>
            <person name="Sodergren E."/>
            <person name="Song X.-Z."/>
            <person name="Song B.B."/>
            <person name="Summersgill H."/>
            <person name="Thelus R."/>
            <person name="Thornton R.D."/>
            <person name="Trejos Z.Y."/>
            <person name="Usmani K."/>
            <person name="Vattathil S."/>
            <person name="Villasana D."/>
            <person name="Walker D.L."/>
            <person name="Wang S."/>
            <person name="Wang K."/>
            <person name="White C.S."/>
            <person name="Williams A.C."/>
            <person name="Williamson J."/>
            <person name="Wilson K."/>
            <person name="Woghiren I.O."/>
            <person name="Woodworth J.R."/>
            <person name="Worley K.C."/>
            <person name="Wright R.A."/>
            <person name="Wu W."/>
            <person name="Young L."/>
            <person name="Zhang L."/>
            <person name="Zhang J."/>
            <person name="Zhu Y."/>
            <person name="Muzny D.M."/>
            <person name="Weinstock G."/>
            <person name="Gibbs R.A."/>
        </authorList>
    </citation>
    <scope>NUCLEOTIDE SEQUENCE [LARGE SCALE GENOMIC DNA]</scope>
    <source>
        <strain evidence="2">LSR1</strain>
    </source>
</reference>
<dbReference type="AlphaFoldDB" id="A0A8R2NQX1"/>
<dbReference type="RefSeq" id="XP_029345340.1">
    <property type="nucleotide sequence ID" value="XM_029489480.1"/>
</dbReference>
<keyword evidence="2" id="KW-1185">Reference proteome</keyword>
<dbReference type="OrthoDB" id="6516201at2759"/>
<dbReference type="Gene3D" id="2.170.300.10">
    <property type="entry name" value="Tie2 ligand-binding domain superfamily"/>
    <property type="match status" value="1"/>
</dbReference>
<proteinExistence type="predicted"/>
<sequence length="143" mass="16288">MCRGMFMCTSYGCTCPTGLTGPSCNEECTMGTYGADCKQTCSENCLNDMCDKYTGICLDGCSDGYIPPHCSEKYPYFINPPTLRFANYDAIELELDFQENNIRGGDKIIKPKYYQLLYKVIAINTNIFDFYFYISHDNAYVMQ</sequence>
<protein>
    <submittedName>
        <fullName evidence="1">Uncharacterized protein</fullName>
    </submittedName>
</protein>
<evidence type="ECO:0000313" key="1">
    <source>
        <dbReference type="EnsemblMetazoa" id="XP_029345340.1"/>
    </source>
</evidence>
<dbReference type="KEGG" id="api:103310700"/>
<reference evidence="1" key="2">
    <citation type="submission" date="2022-06" db="UniProtKB">
        <authorList>
            <consortium name="EnsemblMetazoa"/>
        </authorList>
    </citation>
    <scope>IDENTIFICATION</scope>
</reference>
<organism evidence="1 2">
    <name type="scientific">Acyrthosiphon pisum</name>
    <name type="common">Pea aphid</name>
    <dbReference type="NCBI Taxonomy" id="7029"/>
    <lineage>
        <taxon>Eukaryota</taxon>
        <taxon>Metazoa</taxon>
        <taxon>Ecdysozoa</taxon>
        <taxon>Arthropoda</taxon>
        <taxon>Hexapoda</taxon>
        <taxon>Insecta</taxon>
        <taxon>Pterygota</taxon>
        <taxon>Neoptera</taxon>
        <taxon>Paraneoptera</taxon>
        <taxon>Hemiptera</taxon>
        <taxon>Sternorrhyncha</taxon>
        <taxon>Aphidomorpha</taxon>
        <taxon>Aphidoidea</taxon>
        <taxon>Aphididae</taxon>
        <taxon>Macrosiphini</taxon>
        <taxon>Acyrthosiphon</taxon>
    </lineage>
</organism>
<dbReference type="EnsemblMetazoa" id="XM_029489480.1">
    <property type="protein sequence ID" value="XP_029345340.1"/>
    <property type="gene ID" value="LOC103310700"/>
</dbReference>
<name>A0A8R2NQX1_ACYPI</name>
<accession>A0A8R2NQX1</accession>
<dbReference type="Proteomes" id="UP000007819">
    <property type="component" value="Chromosome A2"/>
</dbReference>
<dbReference type="GeneID" id="103310700"/>